<accession>A0A2G9ZP68</accession>
<keyword evidence="5" id="KW-0949">S-adenosyl-L-methionine</keyword>
<dbReference type="Gene3D" id="3.40.50.150">
    <property type="entry name" value="Vaccinia Virus protein VP39"/>
    <property type="match status" value="1"/>
</dbReference>
<proteinExistence type="inferred from homology"/>
<dbReference type="GO" id="GO:0009007">
    <property type="term" value="F:site-specific DNA-methyltransferase (adenine-specific) activity"/>
    <property type="evidence" value="ECO:0007669"/>
    <property type="project" value="UniProtKB-EC"/>
</dbReference>
<dbReference type="InterPro" id="IPR002052">
    <property type="entry name" value="DNA_methylase_N6_adenine_CS"/>
</dbReference>
<evidence type="ECO:0000256" key="1">
    <source>
        <dbReference type="ARBA" id="ARBA00006594"/>
    </source>
</evidence>
<dbReference type="EMBL" id="PCSD01000009">
    <property type="protein sequence ID" value="PIP34128.1"/>
    <property type="molecule type" value="Genomic_DNA"/>
</dbReference>
<dbReference type="GO" id="GO:0006304">
    <property type="term" value="P:DNA modification"/>
    <property type="evidence" value="ECO:0007669"/>
    <property type="project" value="InterPro"/>
</dbReference>
<evidence type="ECO:0000256" key="4">
    <source>
        <dbReference type="ARBA" id="ARBA00022679"/>
    </source>
</evidence>
<keyword evidence="4" id="KW-0808">Transferase</keyword>
<dbReference type="PANTHER" id="PTHR33841">
    <property type="entry name" value="DNA METHYLTRANSFERASE YEEA-RELATED"/>
    <property type="match status" value="1"/>
</dbReference>
<protein>
    <recommendedName>
        <fullName evidence="2">site-specific DNA-methyltransferase (adenine-specific)</fullName>
        <ecNumber evidence="2">2.1.1.72</ecNumber>
    </recommendedName>
</protein>
<dbReference type="PRINTS" id="PR00507">
    <property type="entry name" value="N12N6MTFRASE"/>
</dbReference>
<evidence type="ECO:0000256" key="3">
    <source>
        <dbReference type="ARBA" id="ARBA00022603"/>
    </source>
</evidence>
<dbReference type="AlphaFoldDB" id="A0A2G9ZP68"/>
<evidence type="ECO:0000259" key="7">
    <source>
        <dbReference type="Pfam" id="PF07669"/>
    </source>
</evidence>
<gene>
    <name evidence="8" type="ORF">COX22_00610</name>
</gene>
<reference evidence="8 9" key="1">
    <citation type="submission" date="2017-09" db="EMBL/GenBank/DDBJ databases">
        <title>Depth-based differentiation of microbial function through sediment-hosted aquifers and enrichment of novel symbionts in the deep terrestrial subsurface.</title>
        <authorList>
            <person name="Probst A.J."/>
            <person name="Ladd B."/>
            <person name="Jarett J.K."/>
            <person name="Geller-Mcgrath D.E."/>
            <person name="Sieber C.M."/>
            <person name="Emerson J.B."/>
            <person name="Anantharaman K."/>
            <person name="Thomas B.C."/>
            <person name="Malmstrom R."/>
            <person name="Stieglmeier M."/>
            <person name="Klingl A."/>
            <person name="Woyke T."/>
            <person name="Ryan C.M."/>
            <person name="Banfield J.F."/>
        </authorList>
    </citation>
    <scope>NUCLEOTIDE SEQUENCE [LARGE SCALE GENOMIC DNA]</scope>
    <source>
        <strain evidence="8">CG23_combo_of_CG06-09_8_20_14_all_49_15</strain>
    </source>
</reference>
<sequence>MNKKELGAFYTPKQAVNYMLGLLSGFNGKSKLLEPCGGDGAFVSAILEKKILKPNQINLWDINPEIKNYIEKFGVKFELKDTLLKTTFQKDDLFNKINKFSHIIGNPPYLNKQSSYIKKNKKELKKFYDEIGVNETYALFIYLCCHLLEDEGQLCFITSDTYLTLGIHKKLRKYLLKNFFIKNITLCPHNLFKDTGVLVNTCIINLINKRPTDNDDIIFNDCRGLEVGNFVGRKHSVKQNKIFCYPDYVFDFNGNGKLIEKIKKVAKLVDFVDGGLGMHTTDNEKFLGIVDYEGVRYAKNGVRKIVPIDEVKKSSWKFYHKKGGDTKYYLPAEYCIKWDNETIKNYKMPKNYNLNDERQGFLISGICSTLSARLATVGALWESNKAMCFFPKEPAKYPPEFFVGILNSEAYNKIIKILNHTNSIQIRDIKKLPFFNFDSKDIKQIAKTAKKIIEQKKNSLNYDFSVEQKQIDRIVNKYI</sequence>
<dbReference type="InterPro" id="IPR011639">
    <property type="entry name" value="MethylTrfase_TaqI-like_dom"/>
</dbReference>
<evidence type="ECO:0000256" key="2">
    <source>
        <dbReference type="ARBA" id="ARBA00011900"/>
    </source>
</evidence>
<dbReference type="EC" id="2.1.1.72" evidence="2"/>
<comment type="caution">
    <text evidence="8">The sequence shown here is derived from an EMBL/GenBank/DDBJ whole genome shotgun (WGS) entry which is preliminary data.</text>
</comment>
<dbReference type="PROSITE" id="PS00092">
    <property type="entry name" value="N6_MTASE"/>
    <property type="match status" value="1"/>
</dbReference>
<dbReference type="GO" id="GO:0032259">
    <property type="term" value="P:methylation"/>
    <property type="evidence" value="ECO:0007669"/>
    <property type="project" value="UniProtKB-KW"/>
</dbReference>
<evidence type="ECO:0000256" key="5">
    <source>
        <dbReference type="ARBA" id="ARBA00022691"/>
    </source>
</evidence>
<dbReference type="SUPFAM" id="SSF53335">
    <property type="entry name" value="S-adenosyl-L-methionine-dependent methyltransferases"/>
    <property type="match status" value="1"/>
</dbReference>
<dbReference type="Pfam" id="PF07669">
    <property type="entry name" value="Eco57I"/>
    <property type="match status" value="1"/>
</dbReference>
<comment type="similarity">
    <text evidence="1">Belongs to the N(4)/N(6)-methyltransferase family.</text>
</comment>
<dbReference type="Proteomes" id="UP000230729">
    <property type="component" value="Unassembled WGS sequence"/>
</dbReference>
<dbReference type="InterPro" id="IPR029063">
    <property type="entry name" value="SAM-dependent_MTases_sf"/>
</dbReference>
<evidence type="ECO:0000313" key="8">
    <source>
        <dbReference type="EMBL" id="PIP34128.1"/>
    </source>
</evidence>
<evidence type="ECO:0000256" key="6">
    <source>
        <dbReference type="ARBA" id="ARBA00047942"/>
    </source>
</evidence>
<dbReference type="InterPro" id="IPR050953">
    <property type="entry name" value="N4_N6_ade-DNA_methylase"/>
</dbReference>
<dbReference type="PANTHER" id="PTHR33841:SF5">
    <property type="entry name" value="DNA METHYLASE (MODIFICATION METHYLASE) (METHYLTRANSFERASE)-RELATED"/>
    <property type="match status" value="1"/>
</dbReference>
<feature type="domain" description="Type II methyltransferase M.TaqI-like" evidence="7">
    <location>
        <begin position="68"/>
        <end position="186"/>
    </location>
</feature>
<name>A0A2G9ZP68_9BACT</name>
<evidence type="ECO:0000313" key="9">
    <source>
        <dbReference type="Proteomes" id="UP000230729"/>
    </source>
</evidence>
<comment type="catalytic activity">
    <reaction evidence="6">
        <text>a 2'-deoxyadenosine in DNA + S-adenosyl-L-methionine = an N(6)-methyl-2'-deoxyadenosine in DNA + S-adenosyl-L-homocysteine + H(+)</text>
        <dbReference type="Rhea" id="RHEA:15197"/>
        <dbReference type="Rhea" id="RHEA-COMP:12418"/>
        <dbReference type="Rhea" id="RHEA-COMP:12419"/>
        <dbReference type="ChEBI" id="CHEBI:15378"/>
        <dbReference type="ChEBI" id="CHEBI:57856"/>
        <dbReference type="ChEBI" id="CHEBI:59789"/>
        <dbReference type="ChEBI" id="CHEBI:90615"/>
        <dbReference type="ChEBI" id="CHEBI:90616"/>
        <dbReference type="EC" id="2.1.1.72"/>
    </reaction>
</comment>
<keyword evidence="3" id="KW-0489">Methyltransferase</keyword>
<dbReference type="GO" id="GO:0003676">
    <property type="term" value="F:nucleic acid binding"/>
    <property type="evidence" value="ECO:0007669"/>
    <property type="project" value="InterPro"/>
</dbReference>
<organism evidence="8 9">
    <name type="scientific">Candidatus Falkowbacteria bacterium CG23_combo_of_CG06-09_8_20_14_all_49_15</name>
    <dbReference type="NCBI Taxonomy" id="1974572"/>
    <lineage>
        <taxon>Bacteria</taxon>
        <taxon>Candidatus Falkowiibacteriota</taxon>
    </lineage>
</organism>